<organism evidence="1 2">
    <name type="scientific">Choristoneura fumiferana</name>
    <name type="common">Spruce budworm moth</name>
    <name type="synonym">Archips fumiferana</name>
    <dbReference type="NCBI Taxonomy" id="7141"/>
    <lineage>
        <taxon>Eukaryota</taxon>
        <taxon>Metazoa</taxon>
        <taxon>Ecdysozoa</taxon>
        <taxon>Arthropoda</taxon>
        <taxon>Hexapoda</taxon>
        <taxon>Insecta</taxon>
        <taxon>Pterygota</taxon>
        <taxon>Neoptera</taxon>
        <taxon>Endopterygota</taxon>
        <taxon>Lepidoptera</taxon>
        <taxon>Glossata</taxon>
        <taxon>Ditrysia</taxon>
        <taxon>Tortricoidea</taxon>
        <taxon>Tortricidae</taxon>
        <taxon>Tortricinae</taxon>
        <taxon>Choristoneura</taxon>
    </lineage>
</organism>
<dbReference type="EMBL" id="CM046131">
    <property type="protein sequence ID" value="KAI8429653.1"/>
    <property type="molecule type" value="Genomic_DNA"/>
</dbReference>
<dbReference type="Proteomes" id="UP001064048">
    <property type="component" value="Chromosome Z"/>
</dbReference>
<accession>A0ACC0K0C4</accession>
<name>A0ACC0K0C4_CHOFU</name>
<proteinExistence type="predicted"/>
<comment type="caution">
    <text evidence="1">The sequence shown here is derived from an EMBL/GenBank/DDBJ whole genome shotgun (WGS) entry which is preliminary data.</text>
</comment>
<reference evidence="1 2" key="1">
    <citation type="journal article" date="2022" name="Genome Biol. Evol.">
        <title>The Spruce Budworm Genome: Reconstructing the Evolutionary History of Antifreeze Proteins.</title>
        <authorList>
            <person name="Beliveau C."/>
            <person name="Gagne P."/>
            <person name="Picq S."/>
            <person name="Vernygora O."/>
            <person name="Keeling C.I."/>
            <person name="Pinkney K."/>
            <person name="Doucet D."/>
            <person name="Wen F."/>
            <person name="Johnston J.S."/>
            <person name="Maaroufi H."/>
            <person name="Boyle B."/>
            <person name="Laroche J."/>
            <person name="Dewar K."/>
            <person name="Juretic N."/>
            <person name="Blackburn G."/>
            <person name="Nisole A."/>
            <person name="Brunet B."/>
            <person name="Brandao M."/>
            <person name="Lumley L."/>
            <person name="Duan J."/>
            <person name="Quan G."/>
            <person name="Lucarotti C.J."/>
            <person name="Roe A.D."/>
            <person name="Sperling F.A.H."/>
            <person name="Levesque R.C."/>
            <person name="Cusson M."/>
        </authorList>
    </citation>
    <scope>NUCLEOTIDE SEQUENCE [LARGE SCALE GENOMIC DNA]</scope>
    <source>
        <strain evidence="1">Glfc:IPQL:Cfum</strain>
    </source>
</reference>
<sequence>MHQMAANLKAAIKGLRTPAYRTLGSQCTVQYVGHCQSHEADMEFKQFPAPDGHRCGVCPTYMQKICAFDMSTNSTYIFDNHCIMDLKNCIEGTDFTPLNYEHCLYFGNFAYVHGFKYEDQDYDESHFIVTGSHKNPDFV</sequence>
<keyword evidence="2" id="KW-1185">Reference proteome</keyword>
<evidence type="ECO:0000313" key="2">
    <source>
        <dbReference type="Proteomes" id="UP001064048"/>
    </source>
</evidence>
<protein>
    <submittedName>
        <fullName evidence="1">Uncharacterized protein</fullName>
    </submittedName>
</protein>
<evidence type="ECO:0000313" key="1">
    <source>
        <dbReference type="EMBL" id="KAI8429653.1"/>
    </source>
</evidence>
<gene>
    <name evidence="1" type="ORF">MSG28_000232</name>
</gene>